<protein>
    <submittedName>
        <fullName evidence="2">Uncharacterized protein</fullName>
    </submittedName>
</protein>
<comment type="caution">
    <text evidence="2">The sequence shown here is derived from an EMBL/GenBank/DDBJ whole genome shotgun (WGS) entry which is preliminary data.</text>
</comment>
<organism evidence="2 3">
    <name type="scientific">Araneus ventricosus</name>
    <name type="common">Orbweaver spider</name>
    <name type="synonym">Epeira ventricosa</name>
    <dbReference type="NCBI Taxonomy" id="182803"/>
    <lineage>
        <taxon>Eukaryota</taxon>
        <taxon>Metazoa</taxon>
        <taxon>Ecdysozoa</taxon>
        <taxon>Arthropoda</taxon>
        <taxon>Chelicerata</taxon>
        <taxon>Arachnida</taxon>
        <taxon>Araneae</taxon>
        <taxon>Araneomorphae</taxon>
        <taxon>Entelegynae</taxon>
        <taxon>Araneoidea</taxon>
        <taxon>Araneidae</taxon>
        <taxon>Araneus</taxon>
    </lineage>
</organism>
<reference evidence="2 3" key="1">
    <citation type="journal article" date="2019" name="Sci. Rep.">
        <title>Orb-weaving spider Araneus ventricosus genome elucidates the spidroin gene catalogue.</title>
        <authorList>
            <person name="Kono N."/>
            <person name="Nakamura H."/>
            <person name="Ohtoshi R."/>
            <person name="Moran D.A.P."/>
            <person name="Shinohara A."/>
            <person name="Yoshida Y."/>
            <person name="Fujiwara M."/>
            <person name="Mori M."/>
            <person name="Tomita M."/>
            <person name="Arakawa K."/>
        </authorList>
    </citation>
    <scope>NUCLEOTIDE SEQUENCE [LARGE SCALE GENOMIC DNA]</scope>
</reference>
<gene>
    <name evidence="2" type="ORF">AVEN_198511_1</name>
</gene>
<proteinExistence type="predicted"/>
<dbReference type="EMBL" id="BGPR01095072">
    <property type="protein sequence ID" value="GBM37101.1"/>
    <property type="molecule type" value="Genomic_DNA"/>
</dbReference>
<feature type="region of interest" description="Disordered" evidence="1">
    <location>
        <begin position="105"/>
        <end position="134"/>
    </location>
</feature>
<evidence type="ECO:0000313" key="2">
    <source>
        <dbReference type="EMBL" id="GBM37101.1"/>
    </source>
</evidence>
<sequence>MQMKDSMKPNSISLPYIKRVIGLEILETKFKNAKKSATAAYTCASEIQIYCTVSPDERGHPFCVAVLGAVRPRFLDTAKNISFRTTLTHRDMFAFQNYEATERCVEEEHDTSRASAKRDKVRVSGSMERRNTRN</sequence>
<keyword evidence="3" id="KW-1185">Reference proteome</keyword>
<dbReference type="Proteomes" id="UP000499080">
    <property type="component" value="Unassembled WGS sequence"/>
</dbReference>
<evidence type="ECO:0000313" key="3">
    <source>
        <dbReference type="Proteomes" id="UP000499080"/>
    </source>
</evidence>
<accession>A0A4Y2F7B7</accession>
<dbReference type="AlphaFoldDB" id="A0A4Y2F7B7"/>
<name>A0A4Y2F7B7_ARAVE</name>
<evidence type="ECO:0000256" key="1">
    <source>
        <dbReference type="SAM" id="MobiDB-lite"/>
    </source>
</evidence>